<dbReference type="GeneID" id="9670030"/>
<evidence type="ECO:0000313" key="2">
    <source>
        <dbReference type="Proteomes" id="UP000005206"/>
    </source>
</evidence>
<dbReference type="HOGENOM" id="CLU_1744928_0_0_1"/>
<dbReference type="KEGG" id="nhe:NECHADRAFT_7598"/>
<feature type="non-terminal residue" evidence="1">
    <location>
        <position position="150"/>
    </location>
</feature>
<dbReference type="eggNOG" id="ENOG502S78C">
    <property type="taxonomic scope" value="Eukaryota"/>
</dbReference>
<evidence type="ECO:0000313" key="1">
    <source>
        <dbReference type="EMBL" id="EEU38157.1"/>
    </source>
</evidence>
<dbReference type="Proteomes" id="UP000005206">
    <property type="component" value="Chromosome 9"/>
</dbReference>
<dbReference type="VEuPathDB" id="FungiDB:NECHADRAFT_7598"/>
<keyword evidence="2" id="KW-1185">Reference proteome</keyword>
<dbReference type="Pfam" id="PF13279">
    <property type="entry name" value="4HBT_2"/>
    <property type="match status" value="1"/>
</dbReference>
<dbReference type="OMA" id="HEKQWME"/>
<dbReference type="RefSeq" id="XP_003043870.1">
    <property type="nucleotide sequence ID" value="XM_003043824.1"/>
</dbReference>
<organism evidence="1 2">
    <name type="scientific">Fusarium vanettenii (strain ATCC MYA-4622 / CBS 123669 / FGSC 9596 / NRRL 45880 / 77-13-4)</name>
    <name type="common">Fusarium solani subsp. pisi</name>
    <dbReference type="NCBI Taxonomy" id="660122"/>
    <lineage>
        <taxon>Eukaryota</taxon>
        <taxon>Fungi</taxon>
        <taxon>Dikarya</taxon>
        <taxon>Ascomycota</taxon>
        <taxon>Pezizomycotina</taxon>
        <taxon>Sordariomycetes</taxon>
        <taxon>Hypocreomycetidae</taxon>
        <taxon>Hypocreales</taxon>
        <taxon>Nectriaceae</taxon>
        <taxon>Fusarium</taxon>
        <taxon>Fusarium solani species complex</taxon>
        <taxon>Fusarium vanettenii</taxon>
    </lineage>
</organism>
<dbReference type="InterPro" id="IPR029069">
    <property type="entry name" value="HotDog_dom_sf"/>
</dbReference>
<sequence length="150" mass="17290">SVKQSWSRVFASSEGFLTPKEGVGGLWKQHVAWGDMVTGHVNSVVYNKYAEASRINWIRALEDYRKDNTKEEKQMYLDFLTPQSTGLVLRSIKTHFKFPLTYPDRVSVFHKIVKPPEPGSDNMILEALIVSEYHCRVAARLFEDLVVYDH</sequence>
<feature type="non-terminal residue" evidence="1">
    <location>
        <position position="1"/>
    </location>
</feature>
<reference evidence="1 2" key="1">
    <citation type="journal article" date="2009" name="PLoS Genet.">
        <title>The genome of Nectria haematococca: contribution of supernumerary chromosomes to gene expansion.</title>
        <authorList>
            <person name="Coleman J.J."/>
            <person name="Rounsley S.D."/>
            <person name="Rodriguez-Carres M."/>
            <person name="Kuo A."/>
            <person name="Wasmann C.C."/>
            <person name="Grimwood J."/>
            <person name="Schmutz J."/>
            <person name="Taga M."/>
            <person name="White G.J."/>
            <person name="Zhou S."/>
            <person name="Schwartz D.C."/>
            <person name="Freitag M."/>
            <person name="Ma L.J."/>
            <person name="Danchin E.G."/>
            <person name="Henrissat B."/>
            <person name="Coutinho P.M."/>
            <person name="Nelson D.R."/>
            <person name="Straney D."/>
            <person name="Napoli C.A."/>
            <person name="Barker B.M."/>
            <person name="Gribskov M."/>
            <person name="Rep M."/>
            <person name="Kroken S."/>
            <person name="Molnar I."/>
            <person name="Rensing C."/>
            <person name="Kennell J.C."/>
            <person name="Zamora J."/>
            <person name="Farman M.L."/>
            <person name="Selker E.U."/>
            <person name="Salamov A."/>
            <person name="Shapiro H."/>
            <person name="Pangilinan J."/>
            <person name="Lindquist E."/>
            <person name="Lamers C."/>
            <person name="Grigoriev I.V."/>
            <person name="Geiser D.M."/>
            <person name="Covert S.F."/>
            <person name="Temporini E."/>
            <person name="Vanetten H.D."/>
        </authorList>
    </citation>
    <scope>NUCLEOTIDE SEQUENCE [LARGE SCALE GENOMIC DNA]</scope>
    <source>
        <strain evidence="2">ATCC MYA-4622 / CBS 123669 / FGSC 9596 / NRRL 45880 / 77-13-4</strain>
    </source>
</reference>
<proteinExistence type="predicted"/>
<protein>
    <submittedName>
        <fullName evidence="1">Uncharacterized protein</fullName>
    </submittedName>
</protein>
<dbReference type="SUPFAM" id="SSF54637">
    <property type="entry name" value="Thioesterase/thiol ester dehydrase-isomerase"/>
    <property type="match status" value="1"/>
</dbReference>
<accession>C7ZD46</accession>
<dbReference type="AlphaFoldDB" id="C7ZD46"/>
<dbReference type="OrthoDB" id="5538558at2759"/>
<dbReference type="EMBL" id="GG698919">
    <property type="protein sequence ID" value="EEU38157.1"/>
    <property type="molecule type" value="Genomic_DNA"/>
</dbReference>
<name>C7ZD46_FUSV7</name>
<dbReference type="InParanoid" id="C7ZD46"/>
<dbReference type="Gene3D" id="3.10.129.10">
    <property type="entry name" value="Hotdog Thioesterase"/>
    <property type="match status" value="1"/>
</dbReference>
<gene>
    <name evidence="1" type="ORF">NECHADRAFT_7598</name>
</gene>